<evidence type="ECO:0000256" key="1">
    <source>
        <dbReference type="ARBA" id="ARBA00004123"/>
    </source>
</evidence>
<protein>
    <submittedName>
        <fullName evidence="5">Transcriptional activator UGA3</fullName>
    </submittedName>
</protein>
<comment type="subcellular location">
    <subcellularLocation>
        <location evidence="1">Nucleus</location>
    </subcellularLocation>
</comment>
<keyword evidence="6" id="KW-1185">Reference proteome</keyword>
<keyword evidence="2" id="KW-0539">Nucleus</keyword>
<dbReference type="GO" id="GO:0008270">
    <property type="term" value="F:zinc ion binding"/>
    <property type="evidence" value="ECO:0007669"/>
    <property type="project" value="InterPro"/>
</dbReference>
<dbReference type="CDD" id="cd00067">
    <property type="entry name" value="GAL4"/>
    <property type="match status" value="1"/>
</dbReference>
<evidence type="ECO:0000259" key="4">
    <source>
        <dbReference type="PROSITE" id="PS50048"/>
    </source>
</evidence>
<feature type="domain" description="Zn(2)-C6 fungal-type" evidence="4">
    <location>
        <begin position="30"/>
        <end position="60"/>
    </location>
</feature>
<name>A0A8H5JLC0_9HYPO</name>
<sequence length="517" mass="57852">MANQEDPAPPYRSAPFPTKWRRNHPRSKNGCLTCRTKRKKCDEVKPFCSSCTRTGQECVWPAQENTSQRAMPEDGSPNEPLGVSGPSPDSAALQSKSRSSSPRAAPTYGNLAYLNDNSRPLYQQYLDVTAEMLTRGPCADGNPFIHYLLPLAATDYLVLDCILAIGGAHLTVNDTTSTIQRARALEVATRGHYATVLAGLQKLLSYETGQIILPDEHTGPPTPIRILLILLLLCVYDVRIFHVRTSWDWLLTATSMFKVIPAAPCIIISRLVDRFMLELYAYHAIKISITPRSFLSDEVVEIDPSVYSLDILRGYKSRGFLLGFGQGLWEMVPEISQLVEARREEESRGIIATTAFQEQYDSLLTRLEGYNPFEEDMNGLCSREEQTAAIMIYQHGLIVYLQSAFHPDLLADPNLAAQIDDRIEQTMSAFYSLFVSESPYRRMLLWPGTIMASVARRPEHIHVFRAGFFARASRTPGAVKLGAKIVELLWSDPDPRAFGPRGVSYIMTKHDISLSLC</sequence>
<dbReference type="InterPro" id="IPR001138">
    <property type="entry name" value="Zn2Cys6_DnaBD"/>
</dbReference>
<dbReference type="SUPFAM" id="SSF57701">
    <property type="entry name" value="Zn2/Cys6 DNA-binding domain"/>
    <property type="match status" value="1"/>
</dbReference>
<evidence type="ECO:0000256" key="3">
    <source>
        <dbReference type="SAM" id="MobiDB-lite"/>
    </source>
</evidence>
<dbReference type="Gene3D" id="4.10.240.10">
    <property type="entry name" value="Zn(2)-C6 fungal-type DNA-binding domain"/>
    <property type="match status" value="1"/>
</dbReference>
<dbReference type="PANTHER" id="PTHR37534">
    <property type="entry name" value="TRANSCRIPTIONAL ACTIVATOR PROTEIN UGA3"/>
    <property type="match status" value="1"/>
</dbReference>
<gene>
    <name evidence="5" type="ORF">FMEXI_1181</name>
</gene>
<dbReference type="Proteomes" id="UP000522262">
    <property type="component" value="Unassembled WGS sequence"/>
</dbReference>
<organism evidence="5 6">
    <name type="scientific">Fusarium mexicanum</name>
    <dbReference type="NCBI Taxonomy" id="751941"/>
    <lineage>
        <taxon>Eukaryota</taxon>
        <taxon>Fungi</taxon>
        <taxon>Dikarya</taxon>
        <taxon>Ascomycota</taxon>
        <taxon>Pezizomycotina</taxon>
        <taxon>Sordariomycetes</taxon>
        <taxon>Hypocreomycetidae</taxon>
        <taxon>Hypocreales</taxon>
        <taxon>Nectriaceae</taxon>
        <taxon>Fusarium</taxon>
        <taxon>Fusarium fujikuroi species complex</taxon>
    </lineage>
</organism>
<dbReference type="AlphaFoldDB" id="A0A8H5JLC0"/>
<dbReference type="GO" id="GO:0000981">
    <property type="term" value="F:DNA-binding transcription factor activity, RNA polymerase II-specific"/>
    <property type="evidence" value="ECO:0007669"/>
    <property type="project" value="InterPro"/>
</dbReference>
<dbReference type="PROSITE" id="PS50048">
    <property type="entry name" value="ZN2_CY6_FUNGAL_2"/>
    <property type="match status" value="1"/>
</dbReference>
<accession>A0A8H5JLC0</accession>
<dbReference type="GO" id="GO:0005634">
    <property type="term" value="C:nucleus"/>
    <property type="evidence" value="ECO:0007669"/>
    <property type="project" value="UniProtKB-SubCell"/>
</dbReference>
<comment type="caution">
    <text evidence="5">The sequence shown here is derived from an EMBL/GenBank/DDBJ whole genome shotgun (WGS) entry which is preliminary data.</text>
</comment>
<dbReference type="PANTHER" id="PTHR37534:SF46">
    <property type="entry name" value="ZN(II)2CYS6 TRANSCRIPTION FACTOR (EUROFUNG)"/>
    <property type="match status" value="1"/>
</dbReference>
<dbReference type="PROSITE" id="PS00463">
    <property type="entry name" value="ZN2_CY6_FUNGAL_1"/>
    <property type="match status" value="1"/>
</dbReference>
<feature type="region of interest" description="Disordered" evidence="3">
    <location>
        <begin position="65"/>
        <end position="109"/>
    </location>
</feature>
<dbReference type="InterPro" id="IPR036864">
    <property type="entry name" value="Zn2-C6_fun-type_DNA-bd_sf"/>
</dbReference>
<dbReference type="EMBL" id="JAAOAM010000026">
    <property type="protein sequence ID" value="KAF5556338.1"/>
    <property type="molecule type" value="Genomic_DNA"/>
</dbReference>
<evidence type="ECO:0000256" key="2">
    <source>
        <dbReference type="ARBA" id="ARBA00023242"/>
    </source>
</evidence>
<evidence type="ECO:0000313" key="6">
    <source>
        <dbReference type="Proteomes" id="UP000522262"/>
    </source>
</evidence>
<feature type="compositionally biased region" description="Low complexity" evidence="3">
    <location>
        <begin position="90"/>
        <end position="106"/>
    </location>
</feature>
<dbReference type="Pfam" id="PF11951">
    <property type="entry name" value="Fungal_trans_2"/>
    <property type="match status" value="1"/>
</dbReference>
<proteinExistence type="predicted"/>
<reference evidence="5 6" key="1">
    <citation type="submission" date="2020-05" db="EMBL/GenBank/DDBJ databases">
        <title>Identification and distribution of gene clusters putatively required for synthesis of sphingolipid metabolism inhibitors in phylogenetically diverse species of the filamentous fungus Fusarium.</title>
        <authorList>
            <person name="Kim H.-S."/>
            <person name="Busman M."/>
            <person name="Brown D.W."/>
            <person name="Divon H."/>
            <person name="Uhlig S."/>
            <person name="Proctor R.H."/>
        </authorList>
    </citation>
    <scope>NUCLEOTIDE SEQUENCE [LARGE SCALE GENOMIC DNA]</scope>
    <source>
        <strain evidence="5 6">NRRL 53147</strain>
    </source>
</reference>
<evidence type="ECO:0000313" key="5">
    <source>
        <dbReference type="EMBL" id="KAF5556338.1"/>
    </source>
</evidence>
<feature type="region of interest" description="Disordered" evidence="3">
    <location>
        <begin position="1"/>
        <end position="32"/>
    </location>
</feature>
<dbReference type="Pfam" id="PF00172">
    <property type="entry name" value="Zn_clus"/>
    <property type="match status" value="1"/>
</dbReference>
<dbReference type="SMART" id="SM00066">
    <property type="entry name" value="GAL4"/>
    <property type="match status" value="1"/>
</dbReference>
<dbReference type="InterPro" id="IPR021858">
    <property type="entry name" value="Fun_TF"/>
</dbReference>